<gene>
    <name evidence="1" type="ORF">CLV32_0226</name>
</gene>
<sequence>MTVTVLPIIEHDSKPAIPLAKVMNERLTRFAMELQDVHLKGLIKREPLFEDVVIYISYNPNYAVRWKVVNDVSSEVELIVAEQCNRLGYIKWKTTSVNTFNGNKS</sequence>
<evidence type="ECO:0000313" key="1">
    <source>
        <dbReference type="EMBL" id="TDO23940.1"/>
    </source>
</evidence>
<dbReference type="AlphaFoldDB" id="A0A4R6INW7"/>
<dbReference type="RefSeq" id="WP_133551519.1">
    <property type="nucleotide sequence ID" value="NZ_SNWM01000001.1"/>
</dbReference>
<proteinExistence type="predicted"/>
<dbReference type="Proteomes" id="UP000295499">
    <property type="component" value="Unassembled WGS sequence"/>
</dbReference>
<reference evidence="1 2" key="1">
    <citation type="submission" date="2019-03" db="EMBL/GenBank/DDBJ databases">
        <title>Genomic Encyclopedia of Archaeal and Bacterial Type Strains, Phase II (KMG-II): from individual species to whole genera.</title>
        <authorList>
            <person name="Goeker M."/>
        </authorList>
    </citation>
    <scope>NUCLEOTIDE SEQUENCE [LARGE SCALE GENOMIC DNA]</scope>
    <source>
        <strain evidence="1 2">DSM 19034</strain>
    </source>
</reference>
<comment type="caution">
    <text evidence="1">The sequence shown here is derived from an EMBL/GenBank/DDBJ whole genome shotgun (WGS) entry which is preliminary data.</text>
</comment>
<protein>
    <submittedName>
        <fullName evidence="1">Uncharacterized protein</fullName>
    </submittedName>
</protein>
<organism evidence="1 2">
    <name type="scientific">Pedobacter duraquae</name>
    <dbReference type="NCBI Taxonomy" id="425511"/>
    <lineage>
        <taxon>Bacteria</taxon>
        <taxon>Pseudomonadati</taxon>
        <taxon>Bacteroidota</taxon>
        <taxon>Sphingobacteriia</taxon>
        <taxon>Sphingobacteriales</taxon>
        <taxon>Sphingobacteriaceae</taxon>
        <taxon>Pedobacter</taxon>
    </lineage>
</organism>
<name>A0A4R6INW7_9SPHI</name>
<evidence type="ECO:0000313" key="2">
    <source>
        <dbReference type="Proteomes" id="UP000295499"/>
    </source>
</evidence>
<dbReference type="EMBL" id="SNWM01000001">
    <property type="protein sequence ID" value="TDO23940.1"/>
    <property type="molecule type" value="Genomic_DNA"/>
</dbReference>
<keyword evidence="2" id="KW-1185">Reference proteome</keyword>
<accession>A0A4R6INW7</accession>
<dbReference type="OrthoDB" id="766726at2"/>